<dbReference type="Pfam" id="PF04146">
    <property type="entry name" value="YTH"/>
    <property type="match status" value="1"/>
</dbReference>
<comment type="function">
    <text evidence="1">Specifically recognizes and binds N6-methyladenosine (m6A)-containing RNAs, and regulates mRNA stability. M6A is a modification present at internal sites of mRNAs and some non-coding RNAs and plays a role in mRNA stability and processing.</text>
</comment>
<dbReference type="Proteomes" id="UP000015453">
    <property type="component" value="Unassembled WGS sequence"/>
</dbReference>
<evidence type="ECO:0000256" key="2">
    <source>
        <dbReference type="SAM" id="MobiDB-lite"/>
    </source>
</evidence>
<dbReference type="InterPro" id="IPR007275">
    <property type="entry name" value="YTH_domain"/>
</dbReference>
<protein>
    <recommendedName>
        <fullName evidence="1">YTH domain-containing family protein</fullName>
    </recommendedName>
</protein>
<feature type="non-terminal residue" evidence="4">
    <location>
        <position position="596"/>
    </location>
</feature>
<organism evidence="4 5">
    <name type="scientific">Genlisea aurea</name>
    <dbReference type="NCBI Taxonomy" id="192259"/>
    <lineage>
        <taxon>Eukaryota</taxon>
        <taxon>Viridiplantae</taxon>
        <taxon>Streptophyta</taxon>
        <taxon>Embryophyta</taxon>
        <taxon>Tracheophyta</taxon>
        <taxon>Spermatophyta</taxon>
        <taxon>Magnoliopsida</taxon>
        <taxon>eudicotyledons</taxon>
        <taxon>Gunneridae</taxon>
        <taxon>Pentapetalae</taxon>
        <taxon>asterids</taxon>
        <taxon>lamiids</taxon>
        <taxon>Lamiales</taxon>
        <taxon>Lentibulariaceae</taxon>
        <taxon>Genlisea</taxon>
    </lineage>
</organism>
<gene>
    <name evidence="4" type="ORF">M569_11296</name>
</gene>
<dbReference type="AlphaFoldDB" id="S8DKW5"/>
<keyword evidence="1" id="KW-0694">RNA-binding</keyword>
<proteinExistence type="inferred from homology"/>
<comment type="caution">
    <text evidence="4">The sequence shown here is derived from an EMBL/GenBank/DDBJ whole genome shotgun (WGS) entry which is preliminary data.</text>
</comment>
<dbReference type="OrthoDB" id="306690at2759"/>
<feature type="region of interest" description="Disordered" evidence="2">
    <location>
        <begin position="328"/>
        <end position="354"/>
    </location>
</feature>
<dbReference type="Gene3D" id="3.10.590.10">
    <property type="entry name" value="ph1033 like domains"/>
    <property type="match status" value="1"/>
</dbReference>
<dbReference type="PANTHER" id="PTHR12357">
    <property type="entry name" value="YTH YT521-B HOMOLOGY DOMAIN-CONTAINING"/>
    <property type="match status" value="1"/>
</dbReference>
<feature type="domain" description="YTH" evidence="3">
    <location>
        <begin position="393"/>
        <end position="530"/>
    </location>
</feature>
<dbReference type="EMBL" id="AUSU01005450">
    <property type="protein sequence ID" value="EPS63488.1"/>
    <property type="molecule type" value="Genomic_DNA"/>
</dbReference>
<reference evidence="4 5" key="1">
    <citation type="journal article" date="2013" name="BMC Genomics">
        <title>The miniature genome of a carnivorous plant Genlisea aurea contains a low number of genes and short non-coding sequences.</title>
        <authorList>
            <person name="Leushkin E.V."/>
            <person name="Sutormin R.A."/>
            <person name="Nabieva E.R."/>
            <person name="Penin A.A."/>
            <person name="Kondrashov A.S."/>
            <person name="Logacheva M.D."/>
        </authorList>
    </citation>
    <scope>NUCLEOTIDE SEQUENCE [LARGE SCALE GENOMIC DNA]</scope>
</reference>
<dbReference type="InterPro" id="IPR045168">
    <property type="entry name" value="YTH_prot"/>
</dbReference>
<comment type="similarity">
    <text evidence="1">Belongs to the YTHDF family.</text>
</comment>
<dbReference type="GO" id="GO:0005737">
    <property type="term" value="C:cytoplasm"/>
    <property type="evidence" value="ECO:0007669"/>
    <property type="project" value="TreeGrafter"/>
</dbReference>
<evidence type="ECO:0000313" key="5">
    <source>
        <dbReference type="Proteomes" id="UP000015453"/>
    </source>
</evidence>
<evidence type="ECO:0000259" key="3">
    <source>
        <dbReference type="PROSITE" id="PS50882"/>
    </source>
</evidence>
<dbReference type="CDD" id="cd21134">
    <property type="entry name" value="YTH"/>
    <property type="match status" value="1"/>
</dbReference>
<dbReference type="GO" id="GO:1990247">
    <property type="term" value="F:N6-methyladenosine-containing RNA reader activity"/>
    <property type="evidence" value="ECO:0007669"/>
    <property type="project" value="UniProtKB-UniRule"/>
</dbReference>
<evidence type="ECO:0000256" key="1">
    <source>
        <dbReference type="RuleBase" id="RU369095"/>
    </source>
</evidence>
<accession>S8DKW5</accession>
<sequence length="596" mass="65732">MEDSNQQSLDHFAPISSTVDRTAELHNLPEKTLAQKDEKVIPANPSAIKSAMTVVSVNVKDQSVTSEIGAPLKIIPPPNSYTPQEQGYYYGGYENGSGQWDDYSNYVSANSLHVISLGMYNDNASIYYPGYGFDSQVALGQFSPLPSPISPFLIDGQLFFPHQIPVSPSYYSSNISSKLPASQSEMARSGSSSQENLIDSGFFGPGSAYYLPFGNFGAGDLPVSSSMGVYNFPGDYGSSESLSSLSSSYDTSRVISPLTSGTMYPPPIGILGSYEQTVAQAPFRSLGFSSNSSARQLPQRGSYQSFVGSNSIRNRVITDKVARRERDRDFASHSADTLGSSNDWNRGPRASKLKTQSSLVDNPLFATKDSKSTSGLYVHHLDSNDFITDYVRAKFFVIKSFSEDNIHKSIKYSIWASTPLGNRKLDAAFRDSREMDGICPVFLFFSVNASGQFCGVAEMVGAVNFDKDADYWQQDRWSGQFPVKWHIIKDVPNSRFRHILVENNDNKPVTHSRDSQEVKLEQGIEMLKIFKNHEADTSLLDDFKFYDEREKSISERKAKQRAAAVGITAATLTAESIVDELSNNLVDTLHIDAGKK</sequence>
<feature type="compositionally biased region" description="Polar residues" evidence="2">
    <location>
        <begin position="334"/>
        <end position="344"/>
    </location>
</feature>
<dbReference type="GO" id="GO:0003729">
    <property type="term" value="F:mRNA binding"/>
    <property type="evidence" value="ECO:0007669"/>
    <property type="project" value="UniProtKB-UniRule"/>
</dbReference>
<dbReference type="PANTHER" id="PTHR12357:SF77">
    <property type="entry name" value="YTH DOMAIN-CONTAINING FAMILY PROTEIN"/>
    <property type="match status" value="1"/>
</dbReference>
<dbReference type="GO" id="GO:0061157">
    <property type="term" value="P:mRNA destabilization"/>
    <property type="evidence" value="ECO:0007669"/>
    <property type="project" value="TreeGrafter"/>
</dbReference>
<keyword evidence="5" id="KW-1185">Reference proteome</keyword>
<name>S8DKW5_9LAMI</name>
<evidence type="ECO:0000313" key="4">
    <source>
        <dbReference type="EMBL" id="EPS63488.1"/>
    </source>
</evidence>
<dbReference type="PROSITE" id="PS50882">
    <property type="entry name" value="YTH"/>
    <property type="match status" value="1"/>
</dbReference>